<gene>
    <name evidence="1" type="ORF">PAPOLLO_LOCUS369</name>
</gene>
<reference evidence="1" key="1">
    <citation type="submission" date="2021-04" db="EMBL/GenBank/DDBJ databases">
        <authorList>
            <person name="Tunstrom K."/>
        </authorList>
    </citation>
    <scope>NUCLEOTIDE SEQUENCE</scope>
</reference>
<dbReference type="OrthoDB" id="1681765at2759"/>
<sequence length="89" mass="10245">MTPKKVDIITLATCSLHKWLRKTSPMYITQRCVDFEDIQQRVVIPGTWRQQLRTALERLPATHNKHASRQAVAIRNAYAQLFVPTEAVS</sequence>
<dbReference type="AlphaFoldDB" id="A0A8S3VYQ6"/>
<dbReference type="Proteomes" id="UP000691718">
    <property type="component" value="Unassembled WGS sequence"/>
</dbReference>
<accession>A0A8S3VYQ6</accession>
<comment type="caution">
    <text evidence="1">The sequence shown here is derived from an EMBL/GenBank/DDBJ whole genome shotgun (WGS) entry which is preliminary data.</text>
</comment>
<evidence type="ECO:0000313" key="1">
    <source>
        <dbReference type="EMBL" id="CAG4931370.1"/>
    </source>
</evidence>
<keyword evidence="2" id="KW-1185">Reference proteome</keyword>
<proteinExistence type="predicted"/>
<protein>
    <submittedName>
        <fullName evidence="1">(apollo) hypothetical protein</fullName>
    </submittedName>
</protein>
<dbReference type="EMBL" id="CAJQZP010000008">
    <property type="protein sequence ID" value="CAG4931370.1"/>
    <property type="molecule type" value="Genomic_DNA"/>
</dbReference>
<organism evidence="1 2">
    <name type="scientific">Parnassius apollo</name>
    <name type="common">Apollo butterfly</name>
    <name type="synonym">Papilio apollo</name>
    <dbReference type="NCBI Taxonomy" id="110799"/>
    <lineage>
        <taxon>Eukaryota</taxon>
        <taxon>Metazoa</taxon>
        <taxon>Ecdysozoa</taxon>
        <taxon>Arthropoda</taxon>
        <taxon>Hexapoda</taxon>
        <taxon>Insecta</taxon>
        <taxon>Pterygota</taxon>
        <taxon>Neoptera</taxon>
        <taxon>Endopterygota</taxon>
        <taxon>Lepidoptera</taxon>
        <taxon>Glossata</taxon>
        <taxon>Ditrysia</taxon>
        <taxon>Papilionoidea</taxon>
        <taxon>Papilionidae</taxon>
        <taxon>Parnassiinae</taxon>
        <taxon>Parnassini</taxon>
        <taxon>Parnassius</taxon>
        <taxon>Parnassius</taxon>
    </lineage>
</organism>
<evidence type="ECO:0000313" key="2">
    <source>
        <dbReference type="Proteomes" id="UP000691718"/>
    </source>
</evidence>
<name>A0A8S3VYQ6_PARAO</name>